<feature type="domain" description="Exocyst component Exo84 C-terminal" evidence="9">
    <location>
        <begin position="434"/>
        <end position="640"/>
    </location>
</feature>
<dbReference type="InterPro" id="IPR042561">
    <property type="entry name" value="Exo84_C_1"/>
</dbReference>
<evidence type="ECO:0000256" key="8">
    <source>
        <dbReference type="SAM" id="Phobius"/>
    </source>
</evidence>
<feature type="compositionally biased region" description="Basic and acidic residues" evidence="7">
    <location>
        <begin position="50"/>
        <end position="70"/>
    </location>
</feature>
<comment type="subcellular location">
    <subcellularLocation>
        <location evidence="1">Cytoplasmic vesicle</location>
        <location evidence="1">Secretory vesicle</location>
    </subcellularLocation>
</comment>
<dbReference type="KEGG" id="rsx:RhiXN_09789"/>
<dbReference type="Pfam" id="PF08700">
    <property type="entry name" value="VPS51_Exo84_N"/>
    <property type="match status" value="1"/>
</dbReference>
<keyword evidence="6" id="KW-0653">Protein transport</keyword>
<feature type="transmembrane region" description="Helical" evidence="8">
    <location>
        <begin position="851"/>
        <end position="878"/>
    </location>
</feature>
<dbReference type="InterPro" id="IPR016159">
    <property type="entry name" value="Cullin_repeat-like_dom_sf"/>
</dbReference>
<dbReference type="Gene3D" id="1.20.58.1220">
    <property type="entry name" value="Exo84p, C-terminal helical domain"/>
    <property type="match status" value="1"/>
</dbReference>
<feature type="compositionally biased region" description="Low complexity" evidence="7">
    <location>
        <begin position="943"/>
        <end position="954"/>
    </location>
</feature>
<comment type="similarity">
    <text evidence="2">Belongs to the EXO84 family.</text>
</comment>
<dbReference type="GO" id="GO:0006893">
    <property type="term" value="P:Golgi to plasma membrane transport"/>
    <property type="evidence" value="ECO:0007669"/>
    <property type="project" value="TreeGrafter"/>
</dbReference>
<evidence type="ECO:0000256" key="4">
    <source>
        <dbReference type="ARBA" id="ARBA00022448"/>
    </source>
</evidence>
<dbReference type="PANTHER" id="PTHR21426:SF12">
    <property type="entry name" value="EXOCYST COMPLEX COMPONENT 8"/>
    <property type="match status" value="1"/>
</dbReference>
<dbReference type="InterPro" id="IPR033961">
    <property type="entry name" value="Exo84"/>
</dbReference>
<feature type="compositionally biased region" description="Basic and acidic residues" evidence="7">
    <location>
        <begin position="696"/>
        <end position="715"/>
    </location>
</feature>
<feature type="compositionally biased region" description="Basic and acidic residues" evidence="7">
    <location>
        <begin position="27"/>
        <end position="40"/>
    </location>
</feature>
<dbReference type="Gene3D" id="1.20.58.1210">
    <property type="entry name" value="Exo84p, N-terminal helical domain"/>
    <property type="match status" value="1"/>
</dbReference>
<dbReference type="EMBL" id="CP059665">
    <property type="protein sequence ID" value="QRW22202.1"/>
    <property type="molecule type" value="Genomic_DNA"/>
</dbReference>
<proteinExistence type="inferred from homology"/>
<keyword evidence="4" id="KW-0813">Transport</keyword>
<evidence type="ECO:0000256" key="5">
    <source>
        <dbReference type="ARBA" id="ARBA00022483"/>
    </source>
</evidence>
<dbReference type="PANTHER" id="PTHR21426">
    <property type="entry name" value="EXOCYST COMPLEX COMPONENT 8"/>
    <property type="match status" value="1"/>
</dbReference>
<evidence type="ECO:0000313" key="11">
    <source>
        <dbReference type="Proteomes" id="UP000650533"/>
    </source>
</evidence>
<dbReference type="GO" id="GO:0030133">
    <property type="term" value="C:transport vesicle"/>
    <property type="evidence" value="ECO:0007669"/>
    <property type="project" value="UniProtKB-SubCell"/>
</dbReference>
<sequence length="967" mass="108031">MKSLRTRRSTPSTVPQSRPPKQKLSKSNKDARKSRVDDKMKRRMSARYADISDPRDAEVPDMPDLRDLRRIAQSSVGGPAHISNNNNNNNGRHYHSTFDDEDDEDGGLAGIGSSTGVARREEPRVDVLDVRDLEQEEFDPDAYLRSKLASSTEAELRAFQTALQTTKDATALDLQKNVFKNYSDFVVISKEISTLENDMLELKASLQEWKNMPTLLALDPSTSNTTGESANVTDARRRTARSSIADLRTLYISQLQTLHTTIEGSATFVPTIPGRHIIAEASDLQQLNAATYRPEHGAHIVLLDDTLLVARRRRGRLVADRAWQLSEISLVDVRDTSELQNVFKIKRGQDTFVYRTERLSDKRALLSQFRKAAEELAARKRKEREGEHEKRRSLWVAGDRKSLVFDALPALPAWMAEMAAGSGGAAAKAEQDERWINGFIDELTVAVALRDWDSAVNLVVKGQGRTAMMPGLSSKLTPLAEQLTADLLGALADPAQRRSSTIKLVAYIVRLGPDALVRARDMFLNARASLMRRRVRAIRFEGDVRAYIKELALIVFTSVKHTADWYLASFKDFEMASGMIRWAKEQVEDFAKLFCIQVYGSETNEYDPTHSEEDTTVAQECIQIAKNQNRRLLRDIGMDFSFVLLDLISLPAPPSETKPQIQTQLVPEISLPSTPTESLASRPPRPPRSPAPPPPRSRDREREGSTGRRVGEERHRVQVDLTSHDAEEYNWPYVFEVWKNVSSSESERIHVKEVWSTPMFWNNNQPAGSFIRFRVWDANDSVRQSSFIQVQPNTTTSTSTISMVSTRLGASINAKATLTSYSTNFRIATILTSGTKTAFPTAMVSSTSANAYTGAIAGGVVGGVLLLAIITAALIFFLRRRQSRPHVYKEKMGLFNQPAVITPFIYEGPPQTRTQPQRYDEPSRPCQDAEGSPPCYSPPPSNLYPSTYTTPSSTKKGAYTPVSTVPH</sequence>
<keyword evidence="8" id="KW-0472">Membrane</keyword>
<feature type="region of interest" description="Disordered" evidence="7">
    <location>
        <begin position="906"/>
        <end position="967"/>
    </location>
</feature>
<keyword evidence="5" id="KW-0268">Exocytosis</keyword>
<keyword evidence="8" id="KW-1133">Transmembrane helix</keyword>
<feature type="region of interest" description="Disordered" evidence="7">
    <location>
        <begin position="1"/>
        <end position="123"/>
    </location>
</feature>
<dbReference type="GeneID" id="67032068"/>
<feature type="compositionally biased region" description="Pro residues" evidence="7">
    <location>
        <begin position="683"/>
        <end position="695"/>
    </location>
</feature>
<evidence type="ECO:0000256" key="6">
    <source>
        <dbReference type="ARBA" id="ARBA00022927"/>
    </source>
</evidence>
<reference evidence="10" key="1">
    <citation type="submission" date="2020-05" db="EMBL/GenBank/DDBJ databases">
        <title>Evolutionary and genomic comparisons of hybrid uninucleate and nonhybrid Rhizoctonia fungi.</title>
        <authorList>
            <person name="Li C."/>
            <person name="Chen X."/>
        </authorList>
    </citation>
    <scope>NUCLEOTIDE SEQUENCE</scope>
    <source>
        <strain evidence="10">AG-1 IA</strain>
    </source>
</reference>
<dbReference type="Pfam" id="PF25345">
    <property type="entry name" value="PH_EXO84"/>
    <property type="match status" value="1"/>
</dbReference>
<evidence type="ECO:0000256" key="7">
    <source>
        <dbReference type="SAM" id="MobiDB-lite"/>
    </source>
</evidence>
<dbReference type="GO" id="GO:0015031">
    <property type="term" value="P:protein transport"/>
    <property type="evidence" value="ECO:0007669"/>
    <property type="project" value="UniProtKB-KW"/>
</dbReference>
<dbReference type="Gene3D" id="2.30.29.30">
    <property type="entry name" value="Pleckstrin-homology domain (PH domain)/Phosphotyrosine-binding domain (PTB)"/>
    <property type="match status" value="1"/>
</dbReference>
<gene>
    <name evidence="10" type="ORF">RhiXN_09789</name>
</gene>
<evidence type="ECO:0000256" key="1">
    <source>
        <dbReference type="ARBA" id="ARBA00004398"/>
    </source>
</evidence>
<feature type="region of interest" description="Disordered" evidence="7">
    <location>
        <begin position="666"/>
        <end position="715"/>
    </location>
</feature>
<dbReference type="SUPFAM" id="SSF50729">
    <property type="entry name" value="PH domain-like"/>
    <property type="match status" value="1"/>
</dbReference>
<evidence type="ECO:0000256" key="2">
    <source>
        <dbReference type="ARBA" id="ARBA00007210"/>
    </source>
</evidence>
<organism evidence="10 11">
    <name type="scientific">Rhizoctonia solani</name>
    <dbReference type="NCBI Taxonomy" id="456999"/>
    <lineage>
        <taxon>Eukaryota</taxon>
        <taxon>Fungi</taxon>
        <taxon>Dikarya</taxon>
        <taxon>Basidiomycota</taxon>
        <taxon>Agaricomycotina</taxon>
        <taxon>Agaricomycetes</taxon>
        <taxon>Cantharellales</taxon>
        <taxon>Ceratobasidiaceae</taxon>
        <taxon>Rhizoctonia</taxon>
    </lineage>
</organism>
<dbReference type="InterPro" id="IPR042560">
    <property type="entry name" value="Exo84_C_2"/>
</dbReference>
<dbReference type="InterPro" id="IPR011993">
    <property type="entry name" value="PH-like_dom_sf"/>
</dbReference>
<feature type="compositionally biased region" description="Polar residues" evidence="7">
    <location>
        <begin position="666"/>
        <end position="679"/>
    </location>
</feature>
<dbReference type="Pfam" id="PF16528">
    <property type="entry name" value="Exo84_C"/>
    <property type="match status" value="1"/>
</dbReference>
<dbReference type="AlphaFoldDB" id="A0A8H8P1Z1"/>
<dbReference type="RefSeq" id="XP_043182439.1">
    <property type="nucleotide sequence ID" value="XM_043329605.1"/>
</dbReference>
<dbReference type="GO" id="GO:0000145">
    <property type="term" value="C:exocyst"/>
    <property type="evidence" value="ECO:0007669"/>
    <property type="project" value="InterPro"/>
</dbReference>
<keyword evidence="8" id="KW-0812">Transmembrane</keyword>
<evidence type="ECO:0000313" key="10">
    <source>
        <dbReference type="EMBL" id="QRW22202.1"/>
    </source>
</evidence>
<dbReference type="InterPro" id="IPR032403">
    <property type="entry name" value="Exo84_C"/>
</dbReference>
<evidence type="ECO:0000256" key="3">
    <source>
        <dbReference type="ARBA" id="ARBA00021269"/>
    </source>
</evidence>
<dbReference type="SUPFAM" id="SSF74788">
    <property type="entry name" value="Cullin repeat-like"/>
    <property type="match status" value="1"/>
</dbReference>
<accession>A0A8H8P1Z1</accession>
<dbReference type="GO" id="GO:0006887">
    <property type="term" value="P:exocytosis"/>
    <property type="evidence" value="ECO:0007669"/>
    <property type="project" value="UniProtKB-KW"/>
</dbReference>
<name>A0A8H8P1Z1_9AGAM</name>
<evidence type="ECO:0000259" key="9">
    <source>
        <dbReference type="Pfam" id="PF16528"/>
    </source>
</evidence>
<dbReference type="Proteomes" id="UP000650533">
    <property type="component" value="Chromosome 8"/>
</dbReference>
<protein>
    <recommendedName>
        <fullName evidence="3">Exocyst complex component EXO84</fullName>
    </recommendedName>
</protein>